<dbReference type="InterPro" id="IPR057326">
    <property type="entry name" value="KR_dom"/>
</dbReference>
<dbReference type="Pfam" id="PF13561">
    <property type="entry name" value="adh_short_C2"/>
    <property type="match status" value="1"/>
</dbReference>
<dbReference type="Proteomes" id="UP000681035">
    <property type="component" value="Chromosome"/>
</dbReference>
<evidence type="ECO:0000313" key="4">
    <source>
        <dbReference type="EMBL" id="BCK81861.1"/>
    </source>
</evidence>
<dbReference type="PANTHER" id="PTHR43943:SF2">
    <property type="entry name" value="DEHYDROGENASE_REDUCTASE 4"/>
    <property type="match status" value="1"/>
</dbReference>
<dbReference type="Gene3D" id="3.40.50.720">
    <property type="entry name" value="NAD(P)-binding Rossmann-like Domain"/>
    <property type="match status" value="1"/>
</dbReference>
<dbReference type="EMBL" id="AP023418">
    <property type="protein sequence ID" value="BCK81861.1"/>
    <property type="molecule type" value="Genomic_DNA"/>
</dbReference>
<evidence type="ECO:0000313" key="5">
    <source>
        <dbReference type="Proteomes" id="UP000681035"/>
    </source>
</evidence>
<dbReference type="PROSITE" id="PS51257">
    <property type="entry name" value="PROKAR_LIPOPROTEIN"/>
    <property type="match status" value="1"/>
</dbReference>
<proteinExistence type="inferred from homology"/>
<dbReference type="InterPro" id="IPR020904">
    <property type="entry name" value="Sc_DH/Rdtase_CS"/>
</dbReference>
<dbReference type="PRINTS" id="PR00080">
    <property type="entry name" value="SDRFAMILY"/>
</dbReference>
<keyword evidence="5" id="KW-1185">Reference proteome</keyword>
<organism evidence="4 5">
    <name type="scientific">Vescimonas coprocola</name>
    <dbReference type="NCBI Taxonomy" id="2714355"/>
    <lineage>
        <taxon>Bacteria</taxon>
        <taxon>Bacillati</taxon>
        <taxon>Bacillota</taxon>
        <taxon>Clostridia</taxon>
        <taxon>Eubacteriales</taxon>
        <taxon>Oscillospiraceae</taxon>
        <taxon>Vescimonas</taxon>
    </lineage>
</organism>
<evidence type="ECO:0000256" key="1">
    <source>
        <dbReference type="ARBA" id="ARBA00006484"/>
    </source>
</evidence>
<sequence length="264" mass="27686">MSMNIRFDNKVAVVTGGTAGIGLACAQLFAQLGAKVAICGTNPTKLAAALEELKAQGITAFGETCDVSDGESLKGFARHAEEALGGLDIWVSNAGVYPQYSIIDTPENVWDKTVDTNMKSVYLGARIAYEAMKDKGGVMLLASSFAAVFPSVGSGVYAATKSAVKSMVNTLAAELAPYGIRVNGYIPGVIDTDMTHALTVSNGEAMKSAIAMQTFGEPMDVAWALAFLASDYARYITGTTLEISGGKMGVQNPAKAWKDKETRA</sequence>
<feature type="domain" description="Ketoreductase" evidence="3">
    <location>
        <begin position="10"/>
        <end position="189"/>
    </location>
</feature>
<gene>
    <name evidence="4" type="ORF">MM50RIKEN_16240</name>
</gene>
<dbReference type="FunFam" id="3.40.50.720:FF:000084">
    <property type="entry name" value="Short-chain dehydrogenase reductase"/>
    <property type="match status" value="1"/>
</dbReference>
<reference evidence="4" key="1">
    <citation type="submission" date="2020-09" db="EMBL/GenBank/DDBJ databases">
        <title>New species isolated from human feces.</title>
        <authorList>
            <person name="Kitahara M."/>
            <person name="Shigeno Y."/>
            <person name="Shime M."/>
            <person name="Matsumoto Y."/>
            <person name="Nakamura S."/>
            <person name="Motooka D."/>
            <person name="Fukuoka S."/>
            <person name="Nishikawa H."/>
            <person name="Benno Y."/>
        </authorList>
    </citation>
    <scope>NUCLEOTIDE SEQUENCE</scope>
    <source>
        <strain evidence="4">MM50</strain>
    </source>
</reference>
<protein>
    <submittedName>
        <fullName evidence="4">Short-chain dehydrogenase</fullName>
    </submittedName>
</protein>
<dbReference type="CDD" id="cd05233">
    <property type="entry name" value="SDR_c"/>
    <property type="match status" value="1"/>
</dbReference>
<dbReference type="SUPFAM" id="SSF51735">
    <property type="entry name" value="NAD(P)-binding Rossmann-fold domains"/>
    <property type="match status" value="1"/>
</dbReference>
<dbReference type="GO" id="GO:0008206">
    <property type="term" value="P:bile acid metabolic process"/>
    <property type="evidence" value="ECO:0007669"/>
    <property type="project" value="UniProtKB-ARBA"/>
</dbReference>
<dbReference type="AlphaFoldDB" id="A0A810Q8N3"/>
<dbReference type="InterPro" id="IPR002347">
    <property type="entry name" value="SDR_fam"/>
</dbReference>
<evidence type="ECO:0000259" key="3">
    <source>
        <dbReference type="SMART" id="SM00822"/>
    </source>
</evidence>
<dbReference type="InterPro" id="IPR036291">
    <property type="entry name" value="NAD(P)-bd_dom_sf"/>
</dbReference>
<accession>A0A810Q8N3</accession>
<dbReference type="RefSeq" id="WP_213540513.1">
    <property type="nucleotide sequence ID" value="NZ_AP023418.1"/>
</dbReference>
<dbReference type="KEGG" id="vcop:MM50RIKEN_16240"/>
<dbReference type="SMART" id="SM00822">
    <property type="entry name" value="PKS_KR"/>
    <property type="match status" value="1"/>
</dbReference>
<keyword evidence="2" id="KW-0560">Oxidoreductase</keyword>
<dbReference type="GO" id="GO:0016491">
    <property type="term" value="F:oxidoreductase activity"/>
    <property type="evidence" value="ECO:0007669"/>
    <property type="project" value="UniProtKB-KW"/>
</dbReference>
<dbReference type="PROSITE" id="PS00061">
    <property type="entry name" value="ADH_SHORT"/>
    <property type="match status" value="1"/>
</dbReference>
<name>A0A810Q8N3_9FIRM</name>
<dbReference type="PANTHER" id="PTHR43943">
    <property type="entry name" value="DEHYDROGENASE/REDUCTASE (SDR FAMILY) MEMBER 4"/>
    <property type="match status" value="1"/>
</dbReference>
<evidence type="ECO:0000256" key="2">
    <source>
        <dbReference type="ARBA" id="ARBA00023002"/>
    </source>
</evidence>
<comment type="similarity">
    <text evidence="1">Belongs to the short-chain dehydrogenases/reductases (SDR) family.</text>
</comment>
<dbReference type="PRINTS" id="PR00081">
    <property type="entry name" value="GDHRDH"/>
</dbReference>